<evidence type="ECO:0000313" key="2">
    <source>
        <dbReference type="Proteomes" id="UP001165065"/>
    </source>
</evidence>
<gene>
    <name evidence="1" type="ORF">TrCOL_g7331</name>
</gene>
<sequence>MPPAAILFDASPGVVEDVRSRLPIGSFCVSVNTPSDDNLTVEGLLTRVRGYVQLMHPEPSLDVVTTVSNVPSLPSPSTPASPPSPPVCFFSSYPPEEVSSTISRIRPLGLDLAFAVEVPPALPKSIGYLLSEIRDDHREASKAPQERDYDIAIGVGVAIAGFVGSYAWETYRLWKEGALYLPPPFDSLVN</sequence>
<evidence type="ECO:0000313" key="1">
    <source>
        <dbReference type="EMBL" id="GMI27153.1"/>
    </source>
</evidence>
<reference evidence="2" key="1">
    <citation type="journal article" date="2023" name="Commun. Biol.">
        <title>Genome analysis of Parmales, the sister group of diatoms, reveals the evolutionary specialization of diatoms from phago-mixotrophs to photoautotrophs.</title>
        <authorList>
            <person name="Ban H."/>
            <person name="Sato S."/>
            <person name="Yoshikawa S."/>
            <person name="Yamada K."/>
            <person name="Nakamura Y."/>
            <person name="Ichinomiya M."/>
            <person name="Sato N."/>
            <person name="Blanc-Mathieu R."/>
            <person name="Endo H."/>
            <person name="Kuwata A."/>
            <person name="Ogata H."/>
        </authorList>
    </citation>
    <scope>NUCLEOTIDE SEQUENCE [LARGE SCALE GENOMIC DNA]</scope>
</reference>
<proteinExistence type="predicted"/>
<keyword evidence="2" id="KW-1185">Reference proteome</keyword>
<dbReference type="AlphaFoldDB" id="A0A9W7G167"/>
<dbReference type="Proteomes" id="UP001165065">
    <property type="component" value="Unassembled WGS sequence"/>
</dbReference>
<organism evidence="1 2">
    <name type="scientific">Triparma columacea</name>
    <dbReference type="NCBI Taxonomy" id="722753"/>
    <lineage>
        <taxon>Eukaryota</taxon>
        <taxon>Sar</taxon>
        <taxon>Stramenopiles</taxon>
        <taxon>Ochrophyta</taxon>
        <taxon>Bolidophyceae</taxon>
        <taxon>Parmales</taxon>
        <taxon>Triparmaceae</taxon>
        <taxon>Triparma</taxon>
    </lineage>
</organism>
<accession>A0A9W7G167</accession>
<dbReference type="EMBL" id="BRYA01000639">
    <property type="protein sequence ID" value="GMI27153.1"/>
    <property type="molecule type" value="Genomic_DNA"/>
</dbReference>
<comment type="caution">
    <text evidence="1">The sequence shown here is derived from an EMBL/GenBank/DDBJ whole genome shotgun (WGS) entry which is preliminary data.</text>
</comment>
<dbReference type="OrthoDB" id="10488209at2759"/>
<name>A0A9W7G167_9STRA</name>
<protein>
    <submittedName>
        <fullName evidence="1">Uncharacterized protein</fullName>
    </submittedName>
</protein>